<evidence type="ECO:0000256" key="2">
    <source>
        <dbReference type="ARBA" id="ARBA00004735"/>
    </source>
</evidence>
<reference evidence="10" key="1">
    <citation type="submission" date="2022-08" db="UniProtKB">
        <authorList>
            <consortium name="EnsemblMetazoa"/>
        </authorList>
    </citation>
    <scope>IDENTIFICATION</scope>
    <source>
        <strain evidence="10">05x7-T-G4-1.051#20</strain>
    </source>
</reference>
<dbReference type="FunFam" id="3.40.190.10:FF:000260">
    <property type="entry name" value="Porphobilinogen deaminase"/>
    <property type="match status" value="1"/>
</dbReference>
<evidence type="ECO:0000313" key="11">
    <source>
        <dbReference type="Proteomes" id="UP000005408"/>
    </source>
</evidence>
<evidence type="ECO:0000256" key="3">
    <source>
        <dbReference type="ARBA" id="ARBA00005638"/>
    </source>
</evidence>
<dbReference type="EnsemblMetazoa" id="G26021.4">
    <property type="protein sequence ID" value="G26021.4:cds"/>
    <property type="gene ID" value="G26021"/>
</dbReference>
<dbReference type="GO" id="GO:0004418">
    <property type="term" value="F:hydroxymethylbilane synthase activity"/>
    <property type="evidence" value="ECO:0007669"/>
    <property type="project" value="UniProtKB-EC"/>
</dbReference>
<evidence type="ECO:0000256" key="1">
    <source>
        <dbReference type="ARBA" id="ARBA00001916"/>
    </source>
</evidence>
<keyword evidence="5" id="KW-0808">Transferase</keyword>
<evidence type="ECO:0000256" key="5">
    <source>
        <dbReference type="ARBA" id="ARBA00022679"/>
    </source>
</evidence>
<dbReference type="Pfam" id="PF03900">
    <property type="entry name" value="Porphobil_deamC"/>
    <property type="match status" value="1"/>
</dbReference>
<sequence length="308" mass="33624">METKSVVKVGSRKSQLALIQTNTIINQLKKLNPNLSFEVISMQTTGDKVLDAALSKIGEKNLFTRELELALEKKEVDFVVHSLKDLPTALPEGLLIGCIYKRDSPYDAVVMHPSNAGKKLEDLPEGSVIGTSSLRRAAQLARKFPHFKFENIRGNLNTRISQVLDKDTCMYAVSQGAMAVECRNSDPFTLSLLSQIHHPETVIQCVAERAFLKKLEGGCSVPVSAFSEVKDGKLSLTGGVFSIDGKQGRIEYACDSLPESIEEKEKPTVSPNGPREFAGIVGSEKVSIATLEVAQRVGLQVAGTFIEY</sequence>
<dbReference type="InterPro" id="IPR022418">
    <property type="entry name" value="Porphobilinogen_deaminase_C"/>
</dbReference>
<dbReference type="PRINTS" id="PR00151">
    <property type="entry name" value="PORPHBDMNASE"/>
</dbReference>
<feature type="domain" description="Porphobilinogen deaminase C-terminal" evidence="9">
    <location>
        <begin position="203"/>
        <end position="254"/>
    </location>
</feature>
<evidence type="ECO:0000259" key="9">
    <source>
        <dbReference type="Pfam" id="PF03900"/>
    </source>
</evidence>
<dbReference type="PROSITE" id="PS00533">
    <property type="entry name" value="PORPHOBILINOGEN_DEAM"/>
    <property type="match status" value="1"/>
</dbReference>
<dbReference type="InterPro" id="IPR000860">
    <property type="entry name" value="HemC"/>
</dbReference>
<dbReference type="InterPro" id="IPR022417">
    <property type="entry name" value="Porphobilin_deaminase_N"/>
</dbReference>
<comment type="cofactor">
    <cofactor evidence="1">
        <name>dipyrromethane</name>
        <dbReference type="ChEBI" id="CHEBI:60342"/>
    </cofactor>
</comment>
<comment type="pathway">
    <text evidence="2">Porphyrin-containing compound metabolism; protoporphyrin-IX biosynthesis; coproporphyrinogen-III from 5-aminolevulinate: step 2/4.</text>
</comment>
<dbReference type="PANTHER" id="PTHR11557">
    <property type="entry name" value="PORPHOBILINOGEN DEAMINASE"/>
    <property type="match status" value="1"/>
</dbReference>
<dbReference type="SUPFAM" id="SSF53850">
    <property type="entry name" value="Periplasmic binding protein-like II"/>
    <property type="match status" value="1"/>
</dbReference>
<dbReference type="AlphaFoldDB" id="A0A8W8L5J7"/>
<evidence type="ECO:0000313" key="10">
    <source>
        <dbReference type="EnsemblMetazoa" id="G26021.4:cds"/>
    </source>
</evidence>
<dbReference type="GO" id="GO:0006783">
    <property type="term" value="P:heme biosynthetic process"/>
    <property type="evidence" value="ECO:0007669"/>
    <property type="project" value="TreeGrafter"/>
</dbReference>
<proteinExistence type="inferred from homology"/>
<dbReference type="CDD" id="cd13645">
    <property type="entry name" value="PBP2_HuPBGD_like"/>
    <property type="match status" value="1"/>
</dbReference>
<evidence type="ECO:0000256" key="7">
    <source>
        <dbReference type="ARBA" id="ARBA00033064"/>
    </source>
</evidence>
<feature type="domain" description="Porphobilinogen deaminase N-terminal" evidence="8">
    <location>
        <begin position="7"/>
        <end position="163"/>
    </location>
</feature>
<dbReference type="Gene3D" id="3.40.190.10">
    <property type="entry name" value="Periplasmic binding protein-like II"/>
    <property type="match status" value="1"/>
</dbReference>
<evidence type="ECO:0000256" key="4">
    <source>
        <dbReference type="ARBA" id="ARBA00012655"/>
    </source>
</evidence>
<dbReference type="Gene3D" id="3.30.160.40">
    <property type="entry name" value="Porphobilinogen deaminase, C-terminal domain"/>
    <property type="match status" value="1"/>
</dbReference>
<dbReference type="InterPro" id="IPR036803">
    <property type="entry name" value="Porphobilinogen_deaminase_C_sf"/>
</dbReference>
<dbReference type="NCBIfam" id="TIGR00212">
    <property type="entry name" value="hemC"/>
    <property type="match status" value="1"/>
</dbReference>
<accession>A0A8W8L5J7</accession>
<dbReference type="GO" id="GO:0005737">
    <property type="term" value="C:cytoplasm"/>
    <property type="evidence" value="ECO:0007669"/>
    <property type="project" value="TreeGrafter"/>
</dbReference>
<evidence type="ECO:0000259" key="8">
    <source>
        <dbReference type="Pfam" id="PF01379"/>
    </source>
</evidence>
<name>A0A8W8L5J7_MAGGI</name>
<organism evidence="10 11">
    <name type="scientific">Magallana gigas</name>
    <name type="common">Pacific oyster</name>
    <name type="synonym">Crassostrea gigas</name>
    <dbReference type="NCBI Taxonomy" id="29159"/>
    <lineage>
        <taxon>Eukaryota</taxon>
        <taxon>Metazoa</taxon>
        <taxon>Spiralia</taxon>
        <taxon>Lophotrochozoa</taxon>
        <taxon>Mollusca</taxon>
        <taxon>Bivalvia</taxon>
        <taxon>Autobranchia</taxon>
        <taxon>Pteriomorphia</taxon>
        <taxon>Ostreida</taxon>
        <taxon>Ostreoidea</taxon>
        <taxon>Ostreidae</taxon>
        <taxon>Magallana</taxon>
    </lineage>
</organism>
<dbReference type="EC" id="2.5.1.61" evidence="4"/>
<keyword evidence="6" id="KW-0627">Porphyrin biosynthesis</keyword>
<comment type="similarity">
    <text evidence="3">Belongs to the HMBS family.</text>
</comment>
<keyword evidence="11" id="KW-1185">Reference proteome</keyword>
<evidence type="ECO:0000256" key="6">
    <source>
        <dbReference type="ARBA" id="ARBA00023244"/>
    </source>
</evidence>
<dbReference type="Proteomes" id="UP000005408">
    <property type="component" value="Unassembled WGS sequence"/>
</dbReference>
<dbReference type="PANTHER" id="PTHR11557:SF0">
    <property type="entry name" value="PORPHOBILINOGEN DEAMINASE"/>
    <property type="match status" value="1"/>
</dbReference>
<dbReference type="Pfam" id="PF01379">
    <property type="entry name" value="Porphobil_deam"/>
    <property type="match status" value="1"/>
</dbReference>
<dbReference type="SUPFAM" id="SSF54782">
    <property type="entry name" value="Porphobilinogen deaminase (hydroxymethylbilane synthase), C-terminal domain"/>
    <property type="match status" value="1"/>
</dbReference>
<dbReference type="InterPro" id="IPR022419">
    <property type="entry name" value="Porphobilin_deaminase_cofac_BS"/>
</dbReference>
<protein>
    <recommendedName>
        <fullName evidence="4">hydroxymethylbilane synthase</fullName>
        <ecNumber evidence="4">2.5.1.61</ecNumber>
    </recommendedName>
    <alternativeName>
        <fullName evidence="7">Hydroxymethylbilane synthase</fullName>
    </alternativeName>
</protein>